<evidence type="ECO:0000313" key="2">
    <source>
        <dbReference type="Proteomes" id="UP000242450"/>
    </source>
</evidence>
<gene>
    <name evidence="1" type="ORF">Celaphus_00001777</name>
</gene>
<comment type="caution">
    <text evidence="1">The sequence shown here is derived from an EMBL/GenBank/DDBJ whole genome shotgun (WGS) entry which is preliminary data.</text>
</comment>
<name>A0A212CF68_CEREH</name>
<protein>
    <submittedName>
        <fullName evidence="1">Uncharacterized protein</fullName>
    </submittedName>
</protein>
<evidence type="ECO:0000313" key="1">
    <source>
        <dbReference type="EMBL" id="OWK04651.1"/>
    </source>
</evidence>
<reference evidence="1 2" key="1">
    <citation type="journal article" date="2018" name="Mol. Genet. Genomics">
        <title>The red deer Cervus elaphus genome CerEla1.0: sequencing, annotating, genes, and chromosomes.</title>
        <authorList>
            <person name="Bana N.A."/>
            <person name="Nyiri A."/>
            <person name="Nagy J."/>
            <person name="Frank K."/>
            <person name="Nagy T."/>
            <person name="Steger V."/>
            <person name="Schiller M."/>
            <person name="Lakatos P."/>
            <person name="Sugar L."/>
            <person name="Horn P."/>
            <person name="Barta E."/>
            <person name="Orosz L."/>
        </authorList>
    </citation>
    <scope>NUCLEOTIDE SEQUENCE [LARGE SCALE GENOMIC DNA]</scope>
    <source>
        <strain evidence="1">Hungarian</strain>
    </source>
</reference>
<dbReference type="EMBL" id="MKHE01000020">
    <property type="protein sequence ID" value="OWK04651.1"/>
    <property type="molecule type" value="Genomic_DNA"/>
</dbReference>
<organism evidence="1 2">
    <name type="scientific">Cervus elaphus hippelaphus</name>
    <name type="common">European red deer</name>
    <dbReference type="NCBI Taxonomy" id="46360"/>
    <lineage>
        <taxon>Eukaryota</taxon>
        <taxon>Metazoa</taxon>
        <taxon>Chordata</taxon>
        <taxon>Craniata</taxon>
        <taxon>Vertebrata</taxon>
        <taxon>Euteleostomi</taxon>
        <taxon>Mammalia</taxon>
        <taxon>Eutheria</taxon>
        <taxon>Laurasiatheria</taxon>
        <taxon>Artiodactyla</taxon>
        <taxon>Ruminantia</taxon>
        <taxon>Pecora</taxon>
        <taxon>Cervidae</taxon>
        <taxon>Cervinae</taxon>
        <taxon>Cervus</taxon>
    </lineage>
</organism>
<sequence length="62" mass="6720">MAEARSIFIRILTSAFQKQNLNTVVPTSAGGLSGQKTSLRSLCRSLLFKASPEAAGKLHFRL</sequence>
<proteinExistence type="predicted"/>
<accession>A0A212CF68</accession>
<dbReference type="Proteomes" id="UP000242450">
    <property type="component" value="Chromosome 20"/>
</dbReference>
<dbReference type="AlphaFoldDB" id="A0A212CF68"/>
<keyword evidence="2" id="KW-1185">Reference proteome</keyword>